<keyword evidence="4" id="KW-1185">Reference proteome</keyword>
<dbReference type="AlphaFoldDB" id="A0A7Y6BTB6"/>
<sequence length="82" mass="8677">MIQAAKTKVTNWMKNEQSASLTTENGMLMLGGIALAVGVGFLVSQYMRDSSNTVLTNMDTVAAGGIDPDTNPSGTPDGWIRQ</sequence>
<evidence type="ECO:0000313" key="4">
    <source>
        <dbReference type="Proteomes" id="UP000526125"/>
    </source>
</evidence>
<name>A0A7Y6BTB6_9BACL</name>
<dbReference type="EMBL" id="JABMCB010000154">
    <property type="protein sequence ID" value="NUU74622.1"/>
    <property type="molecule type" value="Genomic_DNA"/>
</dbReference>
<proteinExistence type="predicted"/>
<keyword evidence="2" id="KW-0812">Transmembrane</keyword>
<evidence type="ECO:0000256" key="2">
    <source>
        <dbReference type="SAM" id="Phobius"/>
    </source>
</evidence>
<keyword evidence="2" id="KW-1133">Transmembrane helix</keyword>
<reference evidence="3 4" key="1">
    <citation type="submission" date="2020-05" db="EMBL/GenBank/DDBJ databases">
        <title>Genome Sequencing of Type Strains.</title>
        <authorList>
            <person name="Lemaire J.F."/>
            <person name="Inderbitzin P."/>
            <person name="Gregorio O.A."/>
            <person name="Collins S.B."/>
            <person name="Wespe N."/>
            <person name="Knight-Connoni V."/>
        </authorList>
    </citation>
    <scope>NUCLEOTIDE SEQUENCE [LARGE SCALE GENOMIC DNA]</scope>
    <source>
        <strain evidence="3 4">LMG 21957</strain>
    </source>
</reference>
<feature type="region of interest" description="Disordered" evidence="1">
    <location>
        <begin position="62"/>
        <end position="82"/>
    </location>
</feature>
<organism evidence="3 4">
    <name type="scientific">Paenibacillus xylanilyticus</name>
    <dbReference type="NCBI Taxonomy" id="248903"/>
    <lineage>
        <taxon>Bacteria</taxon>
        <taxon>Bacillati</taxon>
        <taxon>Bacillota</taxon>
        <taxon>Bacilli</taxon>
        <taxon>Bacillales</taxon>
        <taxon>Paenibacillaceae</taxon>
        <taxon>Paenibacillus</taxon>
    </lineage>
</organism>
<protein>
    <submittedName>
        <fullName evidence="3">Uncharacterized protein</fullName>
    </submittedName>
</protein>
<evidence type="ECO:0000313" key="3">
    <source>
        <dbReference type="EMBL" id="NUU74622.1"/>
    </source>
</evidence>
<dbReference type="RefSeq" id="WP_175394525.1">
    <property type="nucleotide sequence ID" value="NZ_JABMCB010000154.1"/>
</dbReference>
<gene>
    <name evidence="3" type="ORF">HP552_05130</name>
</gene>
<accession>A0A7Y6BTB6</accession>
<dbReference type="Proteomes" id="UP000526125">
    <property type="component" value="Unassembled WGS sequence"/>
</dbReference>
<keyword evidence="2" id="KW-0472">Membrane</keyword>
<evidence type="ECO:0000256" key="1">
    <source>
        <dbReference type="SAM" id="MobiDB-lite"/>
    </source>
</evidence>
<comment type="caution">
    <text evidence="3">The sequence shown here is derived from an EMBL/GenBank/DDBJ whole genome shotgun (WGS) entry which is preliminary data.</text>
</comment>
<feature type="transmembrane region" description="Helical" evidence="2">
    <location>
        <begin position="26"/>
        <end position="43"/>
    </location>
</feature>